<gene>
    <name evidence="2" type="ORF">BWQ96_05591</name>
</gene>
<keyword evidence="3" id="KW-1185">Reference proteome</keyword>
<keyword evidence="1" id="KW-0472">Membrane</keyword>
<sequence>MCEKTVIQVGQVVAVETARGLVDIARVTGMSSSGDTVDILVLEEFVKEMYVESKQSPTYERIENVRPVISEYVPSQQGWIVLNQDLQTAKNYFEQRALSGAPKERTVEVTAPPPRELNAEALERQYFTPSKSQAFFGAALSVPLSALCYSAFAGARQTYQANPAGEDLLSGQIFRKLVLLVTAAGSVSALVVGCALLLYALSKTEESVG</sequence>
<evidence type="ECO:0000256" key="1">
    <source>
        <dbReference type="SAM" id="Phobius"/>
    </source>
</evidence>
<protein>
    <submittedName>
        <fullName evidence="2">Uncharacterized protein</fullName>
    </submittedName>
</protein>
<dbReference type="EMBL" id="NBIV01000084">
    <property type="protein sequence ID" value="PXF44649.1"/>
    <property type="molecule type" value="Genomic_DNA"/>
</dbReference>
<feature type="transmembrane region" description="Helical" evidence="1">
    <location>
        <begin position="177"/>
        <end position="201"/>
    </location>
</feature>
<name>A0A2V3IRC6_9FLOR</name>
<evidence type="ECO:0000313" key="2">
    <source>
        <dbReference type="EMBL" id="PXF44649.1"/>
    </source>
</evidence>
<dbReference type="AlphaFoldDB" id="A0A2V3IRC6"/>
<dbReference type="Proteomes" id="UP000247409">
    <property type="component" value="Unassembled WGS sequence"/>
</dbReference>
<accession>A0A2V3IRC6</accession>
<dbReference type="OrthoDB" id="10428211at2759"/>
<proteinExistence type="predicted"/>
<organism evidence="2 3">
    <name type="scientific">Gracilariopsis chorda</name>
    <dbReference type="NCBI Taxonomy" id="448386"/>
    <lineage>
        <taxon>Eukaryota</taxon>
        <taxon>Rhodophyta</taxon>
        <taxon>Florideophyceae</taxon>
        <taxon>Rhodymeniophycidae</taxon>
        <taxon>Gracilariales</taxon>
        <taxon>Gracilariaceae</taxon>
        <taxon>Gracilariopsis</taxon>
    </lineage>
</organism>
<reference evidence="2 3" key="1">
    <citation type="journal article" date="2018" name="Mol. Biol. Evol.">
        <title>Analysis of the draft genome of the red seaweed Gracilariopsis chorda provides insights into genome size evolution in Rhodophyta.</title>
        <authorList>
            <person name="Lee J."/>
            <person name="Yang E.C."/>
            <person name="Graf L."/>
            <person name="Yang J.H."/>
            <person name="Qiu H."/>
            <person name="Zel Zion U."/>
            <person name="Chan C.X."/>
            <person name="Stephens T.G."/>
            <person name="Weber A.P.M."/>
            <person name="Boo G.H."/>
            <person name="Boo S.M."/>
            <person name="Kim K.M."/>
            <person name="Shin Y."/>
            <person name="Jung M."/>
            <person name="Lee S.J."/>
            <person name="Yim H.S."/>
            <person name="Lee J.H."/>
            <person name="Bhattacharya D."/>
            <person name="Yoon H.S."/>
        </authorList>
    </citation>
    <scope>NUCLEOTIDE SEQUENCE [LARGE SCALE GENOMIC DNA]</scope>
    <source>
        <strain evidence="2 3">SKKU-2015</strain>
        <tissue evidence="2">Whole body</tissue>
    </source>
</reference>
<feature type="transmembrane region" description="Helical" evidence="1">
    <location>
        <begin position="134"/>
        <end position="156"/>
    </location>
</feature>
<keyword evidence="1" id="KW-1133">Transmembrane helix</keyword>
<keyword evidence="1" id="KW-0812">Transmembrane</keyword>
<evidence type="ECO:0000313" key="3">
    <source>
        <dbReference type="Proteomes" id="UP000247409"/>
    </source>
</evidence>
<comment type="caution">
    <text evidence="2">The sequence shown here is derived from an EMBL/GenBank/DDBJ whole genome shotgun (WGS) entry which is preliminary data.</text>
</comment>